<evidence type="ECO:0000313" key="2">
    <source>
        <dbReference type="EMBL" id="EEF77210.1"/>
    </source>
</evidence>
<dbReference type="PANTHER" id="PTHR30560">
    <property type="entry name" value="TRIGGER FACTOR CHAPERONE AND PEPTIDYL-PROLYL CIS/TRANS ISOMERASE"/>
    <property type="match status" value="1"/>
</dbReference>
<dbReference type="SUPFAM" id="SSF102735">
    <property type="entry name" value="Trigger factor ribosome-binding domain"/>
    <property type="match status" value="1"/>
</dbReference>
<dbReference type="GO" id="GO:0003755">
    <property type="term" value="F:peptidyl-prolyl cis-trans isomerase activity"/>
    <property type="evidence" value="ECO:0007669"/>
    <property type="project" value="UniProtKB-EC"/>
</dbReference>
<dbReference type="InterPro" id="IPR036611">
    <property type="entry name" value="Trigger_fac_ribosome-bd_sf"/>
</dbReference>
<dbReference type="GO" id="GO:0051083">
    <property type="term" value="P:'de novo' cotranslational protein folding"/>
    <property type="evidence" value="ECO:0007669"/>
    <property type="project" value="TreeGrafter"/>
</dbReference>
<dbReference type="InterPro" id="IPR008881">
    <property type="entry name" value="Trigger_fac_ribosome-bd_bac"/>
</dbReference>
<dbReference type="PIRSF" id="PIRSF003095">
    <property type="entry name" value="Trigger_factor"/>
    <property type="match status" value="1"/>
</dbReference>
<dbReference type="PANTHER" id="PTHR30560:SF3">
    <property type="entry name" value="TRIGGER FACTOR-LIKE PROTEIN TIG, CHLOROPLASTIC"/>
    <property type="match status" value="1"/>
</dbReference>
<dbReference type="Gene3D" id="3.30.70.1050">
    <property type="entry name" value="Trigger factor ribosome-binding domain"/>
    <property type="match status" value="1"/>
</dbReference>
<dbReference type="GeneID" id="78405906"/>
<dbReference type="InterPro" id="IPR037041">
    <property type="entry name" value="Trigger_fac_C_sf"/>
</dbReference>
<protein>
    <submittedName>
        <fullName evidence="2">Trigger factor</fullName>
        <ecNumber evidence="2">5.2.1.8</ecNumber>
    </submittedName>
</protein>
<dbReference type="AlphaFoldDB" id="S0FAV5"/>
<dbReference type="eggNOG" id="COG0544">
    <property type="taxonomic scope" value="Bacteria"/>
</dbReference>
<feature type="domain" description="Trigger factor ribosome-binding bacterial" evidence="1">
    <location>
        <begin position="1"/>
        <end position="145"/>
    </location>
</feature>
<dbReference type="STRING" id="547042.BACCOPRO_02727"/>
<dbReference type="GO" id="GO:0043022">
    <property type="term" value="F:ribosome binding"/>
    <property type="evidence" value="ECO:0007669"/>
    <property type="project" value="TreeGrafter"/>
</dbReference>
<dbReference type="InterPro" id="IPR005215">
    <property type="entry name" value="Trig_fac"/>
</dbReference>
<evidence type="ECO:0000313" key="3">
    <source>
        <dbReference type="Proteomes" id="UP000014073"/>
    </source>
</evidence>
<keyword evidence="2" id="KW-0413">Isomerase</keyword>
<dbReference type="RefSeq" id="WP_008143993.1">
    <property type="nucleotide sequence ID" value="NZ_EQ973645.1"/>
</dbReference>
<dbReference type="GO" id="GO:0015031">
    <property type="term" value="P:protein transport"/>
    <property type="evidence" value="ECO:0007669"/>
    <property type="project" value="InterPro"/>
</dbReference>
<gene>
    <name evidence="2" type="primary">tig</name>
    <name evidence="2" type="ORF">BACCOPRO_02727</name>
</gene>
<organism evidence="2 3">
    <name type="scientific">Phocaeicola coprophilus DSM 18228 = JCM 13818</name>
    <dbReference type="NCBI Taxonomy" id="547042"/>
    <lineage>
        <taxon>Bacteria</taxon>
        <taxon>Pseudomonadati</taxon>
        <taxon>Bacteroidota</taxon>
        <taxon>Bacteroidia</taxon>
        <taxon>Bacteroidales</taxon>
        <taxon>Bacteroidaceae</taxon>
        <taxon>Phocaeicola</taxon>
    </lineage>
</organism>
<dbReference type="GO" id="GO:0044183">
    <property type="term" value="F:protein folding chaperone"/>
    <property type="evidence" value="ECO:0007669"/>
    <property type="project" value="TreeGrafter"/>
</dbReference>
<dbReference type="FunFam" id="3.30.70.1050:FF:000006">
    <property type="entry name" value="Trigger factor"/>
    <property type="match status" value="1"/>
</dbReference>
<dbReference type="Pfam" id="PF05697">
    <property type="entry name" value="Trigger_N"/>
    <property type="match status" value="1"/>
</dbReference>
<dbReference type="Proteomes" id="UP000014073">
    <property type="component" value="Unassembled WGS sequence"/>
</dbReference>
<name>S0FAV5_9BACT</name>
<dbReference type="NCBIfam" id="TIGR00115">
    <property type="entry name" value="tig"/>
    <property type="match status" value="1"/>
</dbReference>
<evidence type="ECO:0000259" key="1">
    <source>
        <dbReference type="Pfam" id="PF05697"/>
    </source>
</evidence>
<dbReference type="HOGENOM" id="CLU_045516_0_0_10"/>
<dbReference type="GO" id="GO:0043335">
    <property type="term" value="P:protein unfolding"/>
    <property type="evidence" value="ECO:0007669"/>
    <property type="project" value="TreeGrafter"/>
</dbReference>
<comment type="caution">
    <text evidence="2">The sequence shown here is derived from an EMBL/GenBank/DDBJ whole genome shotgun (WGS) entry which is preliminary data.</text>
</comment>
<accession>S0FAV5</accession>
<dbReference type="EMBL" id="ACBW01000174">
    <property type="protein sequence ID" value="EEF77210.1"/>
    <property type="molecule type" value="Genomic_DNA"/>
</dbReference>
<dbReference type="InterPro" id="IPR027304">
    <property type="entry name" value="Trigger_fact/SurA_dom_sf"/>
</dbReference>
<dbReference type="SUPFAM" id="SSF109998">
    <property type="entry name" value="Triger factor/SurA peptide-binding domain-like"/>
    <property type="match status" value="1"/>
</dbReference>
<proteinExistence type="predicted"/>
<dbReference type="Gene3D" id="1.10.3120.10">
    <property type="entry name" value="Trigger factor, C-terminal domain"/>
    <property type="match status" value="1"/>
</dbReference>
<reference evidence="2 3" key="1">
    <citation type="submission" date="2008-12" db="EMBL/GenBank/DDBJ databases">
        <authorList>
            <person name="Fulton L."/>
            <person name="Clifton S."/>
            <person name="Fulton B."/>
            <person name="Xu J."/>
            <person name="Minx P."/>
            <person name="Pepin K.H."/>
            <person name="Johnson M."/>
            <person name="Bhonagiri V."/>
            <person name="Nash W.E."/>
            <person name="Mardis E.R."/>
            <person name="Wilson R.K."/>
        </authorList>
    </citation>
    <scope>NUCLEOTIDE SEQUENCE [LARGE SCALE GENOMIC DNA]</scope>
    <source>
        <strain evidence="2 3">DSM 18228</strain>
    </source>
</reference>
<dbReference type="EC" id="5.2.1.8" evidence="2"/>
<sequence length="448" mass="51194">MNISLQNVDSVSAVLTVQIEKADYQEKVEKALKTLRQKVNMPGFRKGMVPAGLIKKQYGVSVLAEEIDKLLQEKVFEYIRENKVNMLGTPLPKENQVNFETEENFEFSFDIALAPEFNVELSANDSVDYYDINVTDEMVDQQVKMYTQRTAKYEKVEDYQDNDMLKGLLAELDENGNTKEGGVQVEGAVMMPVYMKNDEQKAIFNGAKTNTVLVFNPSVAFDNNEAELASLLKLKKEEVADHKGNFSFQIEEITRMIPGELTQELFDQVLGEGKAHSEEEFRAQIKETIAKQFEADSDYKFLIDVRTYLTNKIGKLEFPDALLKRIMLDNNKEKGEEFVAENYEKSLEELTWHLIKEKLVAANDIKVEQGDLTNMAKEATRAQFAQYGMINVPEELLENYSKEMLKKQESVEALLNRVVESKLSETLKGQVTLNHKAVSAEEFNQMFQ</sequence>
<keyword evidence="3" id="KW-1185">Reference proteome</keyword>